<keyword evidence="2" id="KW-1185">Reference proteome</keyword>
<protein>
    <submittedName>
        <fullName evidence="1">Unnamed protein product</fullName>
    </submittedName>
</protein>
<organism evidence="1 2">
    <name type="scientific">Phytophthora fragariaefolia</name>
    <dbReference type="NCBI Taxonomy" id="1490495"/>
    <lineage>
        <taxon>Eukaryota</taxon>
        <taxon>Sar</taxon>
        <taxon>Stramenopiles</taxon>
        <taxon>Oomycota</taxon>
        <taxon>Peronosporomycetes</taxon>
        <taxon>Peronosporales</taxon>
        <taxon>Peronosporaceae</taxon>
        <taxon>Phytophthora</taxon>
    </lineage>
</organism>
<dbReference type="EMBL" id="BSXT01018901">
    <property type="protein sequence ID" value="GMG15779.1"/>
    <property type="molecule type" value="Genomic_DNA"/>
</dbReference>
<gene>
    <name evidence="1" type="ORF">Pfra01_002954700</name>
</gene>
<dbReference type="AlphaFoldDB" id="A0A9W6YPR4"/>
<proteinExistence type="predicted"/>
<evidence type="ECO:0000313" key="1">
    <source>
        <dbReference type="EMBL" id="GMG15779.1"/>
    </source>
</evidence>
<reference evidence="1" key="1">
    <citation type="submission" date="2023-04" db="EMBL/GenBank/DDBJ databases">
        <title>Phytophthora fragariaefolia NBRC 109709.</title>
        <authorList>
            <person name="Ichikawa N."/>
            <person name="Sato H."/>
            <person name="Tonouchi N."/>
        </authorList>
    </citation>
    <scope>NUCLEOTIDE SEQUENCE</scope>
    <source>
        <strain evidence="1">NBRC 109709</strain>
    </source>
</reference>
<dbReference type="Proteomes" id="UP001165121">
    <property type="component" value="Unassembled WGS sequence"/>
</dbReference>
<comment type="caution">
    <text evidence="1">The sequence shown here is derived from an EMBL/GenBank/DDBJ whole genome shotgun (WGS) entry which is preliminary data.</text>
</comment>
<name>A0A9W6YPR4_9STRA</name>
<accession>A0A9W6YPR4</accession>
<sequence length="156" mass="17695">MSSRPSMLPRQLVMHVQATVAQAVDLAGARERFGDGQRFLRAHKETIEESTGVDEDKEERMFQTAKIMAKLQFAKSIDDVGPILQGVRKFKVIKNLFGYVEPHMTKVLPGFHRDITYEKFDDLLQAANLSGNVKALLTMIFVKYWAATHYTVATSY</sequence>
<evidence type="ECO:0000313" key="2">
    <source>
        <dbReference type="Proteomes" id="UP001165121"/>
    </source>
</evidence>